<proteinExistence type="predicted"/>
<protein>
    <submittedName>
        <fullName evidence="4">Uncharacterized GPI-anchored protein At5g19250-like isoform X1</fullName>
    </submittedName>
</protein>
<feature type="transmembrane region" description="Helical" evidence="1">
    <location>
        <begin position="203"/>
        <end position="224"/>
    </location>
</feature>
<dbReference type="KEGG" id="cmos:111462076"/>
<gene>
    <name evidence="4" type="primary">LOC111462076</name>
</gene>
<sequence>METQLYHTLLCSSPLFIALGSQFICELFPTNMRVFALFFFAVIATFLLLPNAVLCDVKDTEILNAINNYRQSKHLSNLTHNKNAACLASRFVYKLRDEPCSSPDDFHKEINSENTLADFLKLLKKCHIAYNSTVDGIMLPACVPHLDPKSVADNYTKSHDVDYINSKNFTGAGVGTSDDWIVLVLSTNTSTGNFANGGSSSLVVARGGCIGIMVGFLGLFVLLLF</sequence>
<keyword evidence="1" id="KW-0812">Transmembrane</keyword>
<feature type="transmembrane region" description="Helical" evidence="1">
    <location>
        <begin position="35"/>
        <end position="54"/>
    </location>
</feature>
<reference evidence="4" key="1">
    <citation type="submission" date="2025-08" db="UniProtKB">
        <authorList>
            <consortium name="RefSeq"/>
        </authorList>
    </citation>
    <scope>IDENTIFICATION</scope>
    <source>
        <tissue evidence="4">Young leaves</tissue>
    </source>
</reference>
<dbReference type="RefSeq" id="XP_022961524.1">
    <property type="nucleotide sequence ID" value="XM_023105756.1"/>
</dbReference>
<dbReference type="PANTHER" id="PTHR33976:SF2">
    <property type="entry name" value="GLYCOPROTEIN MEMBRANE GPI-ANCHORED"/>
    <property type="match status" value="1"/>
</dbReference>
<keyword evidence="1" id="KW-0472">Membrane</keyword>
<dbReference type="PANTHER" id="PTHR33976">
    <property type="entry name" value="OS07G0645000 PROTEIN"/>
    <property type="match status" value="1"/>
</dbReference>
<keyword evidence="1" id="KW-1133">Transmembrane helix</keyword>
<dbReference type="GeneID" id="111462076"/>
<dbReference type="InterPro" id="IPR059083">
    <property type="entry name" value="At5g19230_dom"/>
</dbReference>
<dbReference type="InterPro" id="IPR045285">
    <property type="entry name" value="At5g19230-like"/>
</dbReference>
<evidence type="ECO:0000259" key="2">
    <source>
        <dbReference type="Pfam" id="PF25884"/>
    </source>
</evidence>
<accession>A0A6J1HEB1</accession>
<evidence type="ECO:0000256" key="1">
    <source>
        <dbReference type="SAM" id="Phobius"/>
    </source>
</evidence>
<dbReference type="AlphaFoldDB" id="A0A6J1HEB1"/>
<feature type="domain" description="Uncharacterized GPI-anchored protein At5g19230-like" evidence="2">
    <location>
        <begin position="60"/>
        <end position="185"/>
    </location>
</feature>
<dbReference type="Pfam" id="PF25884">
    <property type="entry name" value="At5g19230"/>
    <property type="match status" value="1"/>
</dbReference>
<evidence type="ECO:0000313" key="4">
    <source>
        <dbReference type="RefSeq" id="XP_022961524.1"/>
    </source>
</evidence>
<feature type="transmembrane region" description="Helical" evidence="1">
    <location>
        <begin position="6"/>
        <end position="28"/>
    </location>
</feature>
<keyword evidence="3" id="KW-1185">Reference proteome</keyword>
<dbReference type="Proteomes" id="UP000504609">
    <property type="component" value="Unplaced"/>
</dbReference>
<organism evidence="3 4">
    <name type="scientific">Cucurbita moschata</name>
    <name type="common">Winter crookneck squash</name>
    <name type="synonym">Cucurbita pepo var. moschata</name>
    <dbReference type="NCBI Taxonomy" id="3662"/>
    <lineage>
        <taxon>Eukaryota</taxon>
        <taxon>Viridiplantae</taxon>
        <taxon>Streptophyta</taxon>
        <taxon>Embryophyta</taxon>
        <taxon>Tracheophyta</taxon>
        <taxon>Spermatophyta</taxon>
        <taxon>Magnoliopsida</taxon>
        <taxon>eudicotyledons</taxon>
        <taxon>Gunneridae</taxon>
        <taxon>Pentapetalae</taxon>
        <taxon>rosids</taxon>
        <taxon>fabids</taxon>
        <taxon>Cucurbitales</taxon>
        <taxon>Cucurbitaceae</taxon>
        <taxon>Cucurbiteae</taxon>
        <taxon>Cucurbita</taxon>
    </lineage>
</organism>
<evidence type="ECO:0000313" key="3">
    <source>
        <dbReference type="Proteomes" id="UP000504609"/>
    </source>
</evidence>
<name>A0A6J1HEB1_CUCMO</name>